<feature type="transmembrane region" description="Helical" evidence="8">
    <location>
        <begin position="145"/>
        <end position="165"/>
    </location>
</feature>
<dbReference type="PANTHER" id="PTHR24186">
    <property type="entry name" value="PROTEIN PHOSPHATASE 1 REGULATORY SUBUNIT"/>
    <property type="match status" value="1"/>
</dbReference>
<feature type="transmembrane region" description="Helical" evidence="8">
    <location>
        <begin position="106"/>
        <end position="125"/>
    </location>
</feature>
<evidence type="ECO:0000256" key="2">
    <source>
        <dbReference type="ARBA" id="ARBA00022692"/>
    </source>
</evidence>
<keyword evidence="4 8" id="KW-1133">Transmembrane helix</keyword>
<evidence type="ECO:0000256" key="7">
    <source>
        <dbReference type="SAM" id="MobiDB-lite"/>
    </source>
</evidence>
<keyword evidence="3" id="KW-0677">Repeat</keyword>
<dbReference type="EMBL" id="JAATIQ010000180">
    <property type="protein sequence ID" value="KAF4373250.1"/>
    <property type="molecule type" value="Genomic_DNA"/>
</dbReference>
<name>A0A7J6FU39_CANSA</name>
<organism evidence="10 11">
    <name type="scientific">Cannabis sativa</name>
    <name type="common">Hemp</name>
    <name type="synonym">Marijuana</name>
    <dbReference type="NCBI Taxonomy" id="3483"/>
    <lineage>
        <taxon>Eukaryota</taxon>
        <taxon>Viridiplantae</taxon>
        <taxon>Streptophyta</taxon>
        <taxon>Embryophyta</taxon>
        <taxon>Tracheophyta</taxon>
        <taxon>Spermatophyta</taxon>
        <taxon>Magnoliopsida</taxon>
        <taxon>eudicotyledons</taxon>
        <taxon>Gunneridae</taxon>
        <taxon>Pentapetalae</taxon>
        <taxon>rosids</taxon>
        <taxon>fabids</taxon>
        <taxon>Rosales</taxon>
        <taxon>Cannabaceae</taxon>
        <taxon>Cannabis</taxon>
    </lineage>
</organism>
<dbReference type="Pfam" id="PF13962">
    <property type="entry name" value="PGG"/>
    <property type="match status" value="1"/>
</dbReference>
<evidence type="ECO:0000256" key="3">
    <source>
        <dbReference type="ARBA" id="ARBA00022737"/>
    </source>
</evidence>
<dbReference type="AlphaFoldDB" id="A0A7J6FU39"/>
<keyword evidence="11" id="KW-1185">Reference proteome</keyword>
<comment type="caution">
    <text evidence="10">The sequence shown here is derived from an EMBL/GenBank/DDBJ whole genome shotgun (WGS) entry which is preliminary data.</text>
</comment>
<evidence type="ECO:0000313" key="11">
    <source>
        <dbReference type="Proteomes" id="UP000583929"/>
    </source>
</evidence>
<keyword evidence="6 8" id="KW-0472">Membrane</keyword>
<reference evidence="10 11" key="1">
    <citation type="journal article" date="2020" name="bioRxiv">
        <title>Sequence and annotation of 42 cannabis genomes reveals extensive copy number variation in cannabinoid synthesis and pathogen resistance genes.</title>
        <authorList>
            <person name="Mckernan K.J."/>
            <person name="Helbert Y."/>
            <person name="Kane L.T."/>
            <person name="Ebling H."/>
            <person name="Zhang L."/>
            <person name="Liu B."/>
            <person name="Eaton Z."/>
            <person name="Mclaughlin S."/>
            <person name="Kingan S."/>
            <person name="Baybayan P."/>
            <person name="Concepcion G."/>
            <person name="Jordan M."/>
            <person name="Riva A."/>
            <person name="Barbazuk W."/>
            <person name="Harkins T."/>
        </authorList>
    </citation>
    <scope>NUCLEOTIDE SEQUENCE [LARGE SCALE GENOMIC DNA]</scope>
    <source>
        <strain evidence="11">cv. Jamaican Lion 4</strain>
        <tissue evidence="10">Leaf</tissue>
    </source>
</reference>
<gene>
    <name evidence="10" type="ORF">G4B88_007263</name>
</gene>
<comment type="subcellular location">
    <subcellularLocation>
        <location evidence="1">Membrane</location>
        <topology evidence="1">Multi-pass membrane protein</topology>
    </subcellularLocation>
</comment>
<feature type="compositionally biased region" description="Basic residues" evidence="7">
    <location>
        <begin position="223"/>
        <end position="235"/>
    </location>
</feature>
<evidence type="ECO:0000256" key="1">
    <source>
        <dbReference type="ARBA" id="ARBA00004141"/>
    </source>
</evidence>
<evidence type="ECO:0000256" key="6">
    <source>
        <dbReference type="ARBA" id="ARBA00023136"/>
    </source>
</evidence>
<dbReference type="GO" id="GO:0005886">
    <property type="term" value="C:plasma membrane"/>
    <property type="evidence" value="ECO:0007669"/>
    <property type="project" value="TreeGrafter"/>
</dbReference>
<evidence type="ECO:0000313" key="10">
    <source>
        <dbReference type="EMBL" id="KAF4373250.1"/>
    </source>
</evidence>
<evidence type="ECO:0000256" key="8">
    <source>
        <dbReference type="SAM" id="Phobius"/>
    </source>
</evidence>
<feature type="domain" description="PGG" evidence="9">
    <location>
        <begin position="100"/>
        <end position="191"/>
    </location>
</feature>
<feature type="region of interest" description="Disordered" evidence="7">
    <location>
        <begin position="223"/>
        <end position="248"/>
    </location>
</feature>
<evidence type="ECO:0000256" key="4">
    <source>
        <dbReference type="ARBA" id="ARBA00022989"/>
    </source>
</evidence>
<protein>
    <recommendedName>
        <fullName evidence="9">PGG domain-containing protein</fullName>
    </recommendedName>
</protein>
<evidence type="ECO:0000256" key="5">
    <source>
        <dbReference type="ARBA" id="ARBA00023043"/>
    </source>
</evidence>
<evidence type="ECO:0000259" key="9">
    <source>
        <dbReference type="Pfam" id="PF13962"/>
    </source>
</evidence>
<sequence length="248" mass="27505">MLVKGAFPSRIVRALILCILPPVKVIKIVSELLSLPDTNVNALTREHKTAFDIAEGLTLCEETSLVKETLARYGGVKANELNQPRDELRKTVTQIKKDGRNQQRHSVTVVVVLFATAAFAAIFTVPRGDDDSGMAVMVNTTSFKIFFIFNAIALFTSLAVVLVQITVVRGETKAERRVIEVINKLMWCAAILGGTVTMVGVLGTMTYYVVKSKRFRKVRKKEKRVGGSHHCHHHHSDSETEVNSIYAI</sequence>
<dbReference type="PANTHER" id="PTHR24186:SF49">
    <property type="entry name" value="ANKYRIN REPEAT FAMILY PROTEIN"/>
    <property type="match status" value="1"/>
</dbReference>
<accession>A0A7J6FU39</accession>
<keyword evidence="5" id="KW-0040">ANK repeat</keyword>
<dbReference type="Proteomes" id="UP000583929">
    <property type="component" value="Unassembled WGS sequence"/>
</dbReference>
<proteinExistence type="predicted"/>
<keyword evidence="2 8" id="KW-0812">Transmembrane</keyword>
<dbReference type="InterPro" id="IPR026961">
    <property type="entry name" value="PGG_dom"/>
</dbReference>
<feature type="transmembrane region" description="Helical" evidence="8">
    <location>
        <begin position="185"/>
        <end position="210"/>
    </location>
</feature>